<accession>A0A6A2V5T4</accession>
<sequence>MIRHQLMCRVVSPWPTEDDCTGDGYDEPFKIPEPWWVTPDQLKVEQQVMYWVTCDTCGKELGDRENSPHGIERNATQTLTDEHGVTRHYCPDHVHVTCTRCGRKETGNLLRLTNTGWVNADHPYTELWEWAISGWSLDRGWGKC</sequence>
<reference evidence="1 2" key="1">
    <citation type="submission" date="2019-09" db="EMBL/GenBank/DDBJ databases">
        <title>Characterization of the phylogenetic diversity of two novel species belonging to the genus Bifidobacterium: Bifidobacterium cebidarum sp. nov. and Bifidobacterium leontopitheci sp. nov.</title>
        <authorList>
            <person name="Lugli G.A."/>
            <person name="Duranti S."/>
            <person name="Milani C."/>
            <person name="Turroni F."/>
            <person name="Ventura M."/>
        </authorList>
    </citation>
    <scope>NUCLEOTIDE SEQUENCE [LARGE SCALE GENOMIC DNA]</scope>
    <source>
        <strain evidence="1 2">DSM 100238</strain>
    </source>
</reference>
<evidence type="ECO:0000313" key="1">
    <source>
        <dbReference type="EMBL" id="KAB8291516.1"/>
    </source>
</evidence>
<proteinExistence type="predicted"/>
<dbReference type="Proteomes" id="UP000440041">
    <property type="component" value="Unassembled WGS sequence"/>
</dbReference>
<name>A0A6A2V5T4_9BIFI</name>
<protein>
    <submittedName>
        <fullName evidence="1">Uncharacterized protein</fullName>
    </submittedName>
</protein>
<dbReference type="RefSeq" id="WP_152356339.1">
    <property type="nucleotide sequence ID" value="NZ_WBSO01000029.1"/>
</dbReference>
<dbReference type="EMBL" id="WBSO01000029">
    <property type="protein sequence ID" value="KAB8291516.1"/>
    <property type="molecule type" value="Genomic_DNA"/>
</dbReference>
<feature type="non-terminal residue" evidence="1">
    <location>
        <position position="144"/>
    </location>
</feature>
<keyword evidence="2" id="KW-1185">Reference proteome</keyword>
<gene>
    <name evidence="1" type="ORF">DSM100238_1833</name>
</gene>
<comment type="caution">
    <text evidence="1">The sequence shown here is derived from an EMBL/GenBank/DDBJ whole genome shotgun (WGS) entry which is preliminary data.</text>
</comment>
<evidence type="ECO:0000313" key="2">
    <source>
        <dbReference type="Proteomes" id="UP000440041"/>
    </source>
</evidence>
<dbReference type="AlphaFoldDB" id="A0A6A2V5T4"/>
<dbReference type="OrthoDB" id="1094004at2"/>
<organism evidence="1 2">
    <name type="scientific">Bifidobacterium apri</name>
    <dbReference type="NCBI Taxonomy" id="1769423"/>
    <lineage>
        <taxon>Bacteria</taxon>
        <taxon>Bacillati</taxon>
        <taxon>Actinomycetota</taxon>
        <taxon>Actinomycetes</taxon>
        <taxon>Bifidobacteriales</taxon>
        <taxon>Bifidobacteriaceae</taxon>
        <taxon>Bifidobacterium</taxon>
    </lineage>
</organism>